<evidence type="ECO:0000256" key="1">
    <source>
        <dbReference type="SAM" id="Coils"/>
    </source>
</evidence>
<name>B4H7Q8_DROPE</name>
<gene>
    <name evidence="2" type="primary">Dper\GL12806</name>
    <name evidence="2" type="ORF">Dper_GL12806</name>
</gene>
<feature type="non-terminal residue" evidence="2">
    <location>
        <position position="1"/>
    </location>
</feature>
<reference evidence="2 3" key="1">
    <citation type="journal article" date="2007" name="Nature">
        <title>Evolution of genes and genomes on the Drosophila phylogeny.</title>
        <authorList>
            <consortium name="Drosophila 12 Genomes Consortium"/>
            <person name="Clark A.G."/>
            <person name="Eisen M.B."/>
            <person name="Smith D.R."/>
            <person name="Bergman C.M."/>
            <person name="Oliver B."/>
            <person name="Markow T.A."/>
            <person name="Kaufman T.C."/>
            <person name="Kellis M."/>
            <person name="Gelbart W."/>
            <person name="Iyer V.N."/>
            <person name="Pollard D.A."/>
            <person name="Sackton T.B."/>
            <person name="Larracuente A.M."/>
            <person name="Singh N.D."/>
            <person name="Abad J.P."/>
            <person name="Abt D.N."/>
            <person name="Adryan B."/>
            <person name="Aguade M."/>
            <person name="Akashi H."/>
            <person name="Anderson W.W."/>
            <person name="Aquadro C.F."/>
            <person name="Ardell D.H."/>
            <person name="Arguello R."/>
            <person name="Artieri C.G."/>
            <person name="Barbash D.A."/>
            <person name="Barker D."/>
            <person name="Barsanti P."/>
            <person name="Batterham P."/>
            <person name="Batzoglou S."/>
            <person name="Begun D."/>
            <person name="Bhutkar A."/>
            <person name="Blanco E."/>
            <person name="Bosak S.A."/>
            <person name="Bradley R.K."/>
            <person name="Brand A.D."/>
            <person name="Brent M.R."/>
            <person name="Brooks A.N."/>
            <person name="Brown R.H."/>
            <person name="Butlin R.K."/>
            <person name="Caggese C."/>
            <person name="Calvi B.R."/>
            <person name="Bernardo de Carvalho A."/>
            <person name="Caspi A."/>
            <person name="Castrezana S."/>
            <person name="Celniker S.E."/>
            <person name="Chang J.L."/>
            <person name="Chapple C."/>
            <person name="Chatterji S."/>
            <person name="Chinwalla A."/>
            <person name="Civetta A."/>
            <person name="Clifton S.W."/>
            <person name="Comeron J.M."/>
            <person name="Costello J.C."/>
            <person name="Coyne J.A."/>
            <person name="Daub J."/>
            <person name="David R.G."/>
            <person name="Delcher A.L."/>
            <person name="Delehaunty K."/>
            <person name="Do C.B."/>
            <person name="Ebling H."/>
            <person name="Edwards K."/>
            <person name="Eickbush T."/>
            <person name="Evans J.D."/>
            <person name="Filipski A."/>
            <person name="Findeiss S."/>
            <person name="Freyhult E."/>
            <person name="Fulton L."/>
            <person name="Fulton R."/>
            <person name="Garcia A.C."/>
            <person name="Gardiner A."/>
            <person name="Garfield D.A."/>
            <person name="Garvin B.E."/>
            <person name="Gibson G."/>
            <person name="Gilbert D."/>
            <person name="Gnerre S."/>
            <person name="Godfrey J."/>
            <person name="Good R."/>
            <person name="Gotea V."/>
            <person name="Gravely B."/>
            <person name="Greenberg A.J."/>
            <person name="Griffiths-Jones S."/>
            <person name="Gross S."/>
            <person name="Guigo R."/>
            <person name="Gustafson E.A."/>
            <person name="Haerty W."/>
            <person name="Hahn M.W."/>
            <person name="Halligan D.L."/>
            <person name="Halpern A.L."/>
            <person name="Halter G.M."/>
            <person name="Han M.V."/>
            <person name="Heger A."/>
            <person name="Hillier L."/>
            <person name="Hinrichs A.S."/>
            <person name="Holmes I."/>
            <person name="Hoskins R.A."/>
            <person name="Hubisz M.J."/>
            <person name="Hultmark D."/>
            <person name="Huntley M.A."/>
            <person name="Jaffe D.B."/>
            <person name="Jagadeeshan S."/>
            <person name="Jeck W.R."/>
            <person name="Johnson J."/>
            <person name="Jones C.D."/>
            <person name="Jordan W.C."/>
            <person name="Karpen G.H."/>
            <person name="Kataoka E."/>
            <person name="Keightley P.D."/>
            <person name="Kheradpour P."/>
            <person name="Kirkness E.F."/>
            <person name="Koerich L.B."/>
            <person name="Kristiansen K."/>
            <person name="Kudrna D."/>
            <person name="Kulathinal R.J."/>
            <person name="Kumar S."/>
            <person name="Kwok R."/>
            <person name="Lander E."/>
            <person name="Langley C.H."/>
            <person name="Lapoint R."/>
            <person name="Lazzaro B.P."/>
            <person name="Lee S.J."/>
            <person name="Levesque L."/>
            <person name="Li R."/>
            <person name="Lin C.F."/>
            <person name="Lin M.F."/>
            <person name="Lindblad-Toh K."/>
            <person name="Llopart A."/>
            <person name="Long M."/>
            <person name="Low L."/>
            <person name="Lozovsky E."/>
            <person name="Lu J."/>
            <person name="Luo M."/>
            <person name="Machado C.A."/>
            <person name="Makalowski W."/>
            <person name="Marzo M."/>
            <person name="Matsuda M."/>
            <person name="Matzkin L."/>
            <person name="McAllister B."/>
            <person name="McBride C.S."/>
            <person name="McKernan B."/>
            <person name="McKernan K."/>
            <person name="Mendez-Lago M."/>
            <person name="Minx P."/>
            <person name="Mollenhauer M.U."/>
            <person name="Montooth K."/>
            <person name="Mount S.M."/>
            <person name="Mu X."/>
            <person name="Myers E."/>
            <person name="Negre B."/>
            <person name="Newfeld S."/>
            <person name="Nielsen R."/>
            <person name="Noor M.A."/>
            <person name="O'Grady P."/>
            <person name="Pachter L."/>
            <person name="Papaceit M."/>
            <person name="Parisi M.J."/>
            <person name="Parisi M."/>
            <person name="Parts L."/>
            <person name="Pedersen J.S."/>
            <person name="Pesole G."/>
            <person name="Phillippy A.M."/>
            <person name="Ponting C.P."/>
            <person name="Pop M."/>
            <person name="Porcelli D."/>
            <person name="Powell J.R."/>
            <person name="Prohaska S."/>
            <person name="Pruitt K."/>
            <person name="Puig M."/>
            <person name="Quesneville H."/>
            <person name="Ram K.R."/>
            <person name="Rand D."/>
            <person name="Rasmussen M.D."/>
            <person name="Reed L.K."/>
            <person name="Reenan R."/>
            <person name="Reily A."/>
            <person name="Remington K.A."/>
            <person name="Rieger T.T."/>
            <person name="Ritchie M.G."/>
            <person name="Robin C."/>
            <person name="Rogers Y.H."/>
            <person name="Rohde C."/>
            <person name="Rozas J."/>
            <person name="Rubenfield M.J."/>
            <person name="Ruiz A."/>
            <person name="Russo S."/>
            <person name="Salzberg S.L."/>
            <person name="Sanchez-Gracia A."/>
            <person name="Saranga D.J."/>
            <person name="Sato H."/>
            <person name="Schaeffer S.W."/>
            <person name="Schatz M.C."/>
            <person name="Schlenke T."/>
            <person name="Schwartz R."/>
            <person name="Segarra C."/>
            <person name="Singh R.S."/>
            <person name="Sirot L."/>
            <person name="Sirota M."/>
            <person name="Sisneros N.B."/>
            <person name="Smith C.D."/>
            <person name="Smith T.F."/>
            <person name="Spieth J."/>
            <person name="Stage D.E."/>
            <person name="Stark A."/>
            <person name="Stephan W."/>
            <person name="Strausberg R.L."/>
            <person name="Strempel S."/>
            <person name="Sturgill D."/>
            <person name="Sutton G."/>
            <person name="Sutton G.G."/>
            <person name="Tao W."/>
            <person name="Teichmann S."/>
            <person name="Tobari Y.N."/>
            <person name="Tomimura Y."/>
            <person name="Tsolas J.M."/>
            <person name="Valente V.L."/>
            <person name="Venter E."/>
            <person name="Venter J.C."/>
            <person name="Vicario S."/>
            <person name="Vieira F.G."/>
            <person name="Vilella A.J."/>
            <person name="Villasante A."/>
            <person name="Walenz B."/>
            <person name="Wang J."/>
            <person name="Wasserman M."/>
            <person name="Watts T."/>
            <person name="Wilson D."/>
            <person name="Wilson R.K."/>
            <person name="Wing R.A."/>
            <person name="Wolfner M.F."/>
            <person name="Wong A."/>
            <person name="Wong G.K."/>
            <person name="Wu C.I."/>
            <person name="Wu G."/>
            <person name="Yamamoto D."/>
            <person name="Yang H.P."/>
            <person name="Yang S.P."/>
            <person name="Yorke J.A."/>
            <person name="Yoshida K."/>
            <person name="Zdobnov E."/>
            <person name="Zhang P."/>
            <person name="Zhang Y."/>
            <person name="Zimin A.V."/>
            <person name="Baldwin J."/>
            <person name="Abdouelleil A."/>
            <person name="Abdulkadir J."/>
            <person name="Abebe A."/>
            <person name="Abera B."/>
            <person name="Abreu J."/>
            <person name="Acer S.C."/>
            <person name="Aftuck L."/>
            <person name="Alexander A."/>
            <person name="An P."/>
            <person name="Anderson E."/>
            <person name="Anderson S."/>
            <person name="Arachi H."/>
            <person name="Azer M."/>
            <person name="Bachantsang P."/>
            <person name="Barry A."/>
            <person name="Bayul T."/>
            <person name="Berlin A."/>
            <person name="Bessette D."/>
            <person name="Bloom T."/>
            <person name="Blye J."/>
            <person name="Boguslavskiy L."/>
            <person name="Bonnet C."/>
            <person name="Boukhgalter B."/>
            <person name="Bourzgui I."/>
            <person name="Brown A."/>
            <person name="Cahill P."/>
            <person name="Channer S."/>
            <person name="Cheshatsang Y."/>
            <person name="Chuda L."/>
            <person name="Citroen M."/>
            <person name="Collymore A."/>
            <person name="Cooke P."/>
            <person name="Costello M."/>
            <person name="D'Aco K."/>
            <person name="Daza R."/>
            <person name="De Haan G."/>
            <person name="DeGray S."/>
            <person name="DeMaso C."/>
            <person name="Dhargay N."/>
            <person name="Dooley K."/>
            <person name="Dooley E."/>
            <person name="Doricent M."/>
            <person name="Dorje P."/>
            <person name="Dorjee K."/>
            <person name="Dupes A."/>
            <person name="Elong R."/>
            <person name="Falk J."/>
            <person name="Farina A."/>
            <person name="Faro S."/>
            <person name="Ferguson D."/>
            <person name="Fisher S."/>
            <person name="Foley C.D."/>
            <person name="Franke A."/>
            <person name="Friedrich D."/>
            <person name="Gadbois L."/>
            <person name="Gearin G."/>
            <person name="Gearin C.R."/>
            <person name="Giannoukos G."/>
            <person name="Goode T."/>
            <person name="Graham J."/>
            <person name="Grandbois E."/>
            <person name="Grewal S."/>
            <person name="Gyaltsen K."/>
            <person name="Hafez N."/>
            <person name="Hagos B."/>
            <person name="Hall J."/>
            <person name="Henson C."/>
            <person name="Hollinger A."/>
            <person name="Honan T."/>
            <person name="Huard M.D."/>
            <person name="Hughes L."/>
            <person name="Hurhula B."/>
            <person name="Husby M.E."/>
            <person name="Kamat A."/>
            <person name="Kanga B."/>
            <person name="Kashin S."/>
            <person name="Khazanovich D."/>
            <person name="Kisner P."/>
            <person name="Lance K."/>
            <person name="Lara M."/>
            <person name="Lee W."/>
            <person name="Lennon N."/>
            <person name="Letendre F."/>
            <person name="LeVine R."/>
            <person name="Lipovsky A."/>
            <person name="Liu X."/>
            <person name="Liu J."/>
            <person name="Liu S."/>
            <person name="Lokyitsang T."/>
            <person name="Lokyitsang Y."/>
            <person name="Lubonja R."/>
            <person name="Lui A."/>
            <person name="MacDonald P."/>
            <person name="Magnisalis V."/>
            <person name="Maru K."/>
            <person name="Matthews C."/>
            <person name="McCusker W."/>
            <person name="McDonough S."/>
            <person name="Mehta T."/>
            <person name="Meldrim J."/>
            <person name="Meneus L."/>
            <person name="Mihai O."/>
            <person name="Mihalev A."/>
            <person name="Mihova T."/>
            <person name="Mittelman R."/>
            <person name="Mlenga V."/>
            <person name="Montmayeur A."/>
            <person name="Mulrain L."/>
            <person name="Navidi A."/>
            <person name="Naylor J."/>
            <person name="Negash T."/>
            <person name="Nguyen T."/>
            <person name="Nguyen N."/>
            <person name="Nicol R."/>
            <person name="Norbu C."/>
            <person name="Norbu N."/>
            <person name="Novod N."/>
            <person name="O'Neill B."/>
            <person name="Osman S."/>
            <person name="Markiewicz E."/>
            <person name="Oyono O.L."/>
            <person name="Patti C."/>
            <person name="Phunkhang P."/>
            <person name="Pierre F."/>
            <person name="Priest M."/>
            <person name="Raghuraman S."/>
            <person name="Rege F."/>
            <person name="Reyes R."/>
            <person name="Rise C."/>
            <person name="Rogov P."/>
            <person name="Ross K."/>
            <person name="Ryan E."/>
            <person name="Settipalli S."/>
            <person name="Shea T."/>
            <person name="Sherpa N."/>
            <person name="Shi L."/>
            <person name="Shih D."/>
            <person name="Sparrow T."/>
            <person name="Spaulding J."/>
            <person name="Stalker J."/>
            <person name="Stange-Thomann N."/>
            <person name="Stavropoulos S."/>
            <person name="Stone C."/>
            <person name="Strader C."/>
            <person name="Tesfaye S."/>
            <person name="Thomson T."/>
            <person name="Thoulutsang Y."/>
            <person name="Thoulutsang D."/>
            <person name="Topham K."/>
            <person name="Topping I."/>
            <person name="Tsamla T."/>
            <person name="Vassiliev H."/>
            <person name="Vo A."/>
            <person name="Wangchuk T."/>
            <person name="Wangdi T."/>
            <person name="Weiand M."/>
            <person name="Wilkinson J."/>
            <person name="Wilson A."/>
            <person name="Yadav S."/>
            <person name="Young G."/>
            <person name="Yu Q."/>
            <person name="Zembek L."/>
            <person name="Zhong D."/>
            <person name="Zimmer A."/>
            <person name="Zwirko Z."/>
            <person name="Jaffe D.B."/>
            <person name="Alvarez P."/>
            <person name="Brockman W."/>
            <person name="Butler J."/>
            <person name="Chin C."/>
            <person name="Gnerre S."/>
            <person name="Grabherr M."/>
            <person name="Kleber M."/>
            <person name="Mauceli E."/>
            <person name="MacCallum I."/>
        </authorList>
    </citation>
    <scope>NUCLEOTIDE SEQUENCE [LARGE SCALE GENOMIC DNA]</scope>
    <source>
        <strain evidence="3">MSH-3 / Tucson 14011-0111.49</strain>
    </source>
</reference>
<evidence type="ECO:0000313" key="3">
    <source>
        <dbReference type="Proteomes" id="UP000008744"/>
    </source>
</evidence>
<sequence>AECYYEADPEAGENYADSKKMLREARRKLKENRRRKKYRKRIKKARLEKDFLSQKLNCLSHDSRHWRSAPLSFCIYANNNTYSYLRTVAATHNYLYCELPSTI</sequence>
<feature type="coiled-coil region" evidence="1">
    <location>
        <begin position="15"/>
        <end position="62"/>
    </location>
</feature>
<dbReference type="OrthoDB" id="96314at2759"/>
<dbReference type="HOGENOM" id="CLU_2270413_0_0_1"/>
<evidence type="ECO:0000313" key="2">
    <source>
        <dbReference type="EMBL" id="EDW34698.1"/>
    </source>
</evidence>
<keyword evidence="1" id="KW-0175">Coiled coil</keyword>
<proteinExistence type="predicted"/>
<dbReference type="Proteomes" id="UP000008744">
    <property type="component" value="Unassembled WGS sequence"/>
</dbReference>
<protein>
    <submittedName>
        <fullName evidence="2">GL12806</fullName>
    </submittedName>
</protein>
<dbReference type="EMBL" id="CH479219">
    <property type="protein sequence ID" value="EDW34698.1"/>
    <property type="molecule type" value="Genomic_DNA"/>
</dbReference>
<dbReference type="AlphaFoldDB" id="B4H7Q8"/>
<keyword evidence="3" id="KW-1185">Reference proteome</keyword>
<dbReference type="STRING" id="7234.B4H7Q8"/>
<organism evidence="3">
    <name type="scientific">Drosophila persimilis</name>
    <name type="common">Fruit fly</name>
    <dbReference type="NCBI Taxonomy" id="7234"/>
    <lineage>
        <taxon>Eukaryota</taxon>
        <taxon>Metazoa</taxon>
        <taxon>Ecdysozoa</taxon>
        <taxon>Arthropoda</taxon>
        <taxon>Hexapoda</taxon>
        <taxon>Insecta</taxon>
        <taxon>Pterygota</taxon>
        <taxon>Neoptera</taxon>
        <taxon>Endopterygota</taxon>
        <taxon>Diptera</taxon>
        <taxon>Brachycera</taxon>
        <taxon>Muscomorpha</taxon>
        <taxon>Ephydroidea</taxon>
        <taxon>Drosophilidae</taxon>
        <taxon>Drosophila</taxon>
        <taxon>Sophophora</taxon>
    </lineage>
</organism>
<accession>B4H7Q8</accession>
<dbReference type="eggNOG" id="KOG3731">
    <property type="taxonomic scope" value="Eukaryota"/>
</dbReference>